<name>A0A9W9YB92_9CNID</name>
<evidence type="ECO:0000313" key="3">
    <source>
        <dbReference type="Proteomes" id="UP001163046"/>
    </source>
</evidence>
<comment type="caution">
    <text evidence="2">The sequence shown here is derived from an EMBL/GenBank/DDBJ whole genome shotgun (WGS) entry which is preliminary data.</text>
</comment>
<feature type="compositionally biased region" description="Basic and acidic residues" evidence="1">
    <location>
        <begin position="62"/>
        <end position="77"/>
    </location>
</feature>
<dbReference type="EMBL" id="MU827801">
    <property type="protein sequence ID" value="KAJ7327407.1"/>
    <property type="molecule type" value="Genomic_DNA"/>
</dbReference>
<evidence type="ECO:0000313" key="2">
    <source>
        <dbReference type="EMBL" id="KAJ7327407.1"/>
    </source>
</evidence>
<feature type="region of interest" description="Disordered" evidence="1">
    <location>
        <begin position="1"/>
        <end position="92"/>
    </location>
</feature>
<protein>
    <submittedName>
        <fullName evidence="2">Uncharacterized protein</fullName>
    </submittedName>
</protein>
<dbReference type="Proteomes" id="UP001163046">
    <property type="component" value="Unassembled WGS sequence"/>
</dbReference>
<dbReference type="AlphaFoldDB" id="A0A9W9YB92"/>
<evidence type="ECO:0000256" key="1">
    <source>
        <dbReference type="SAM" id="MobiDB-lite"/>
    </source>
</evidence>
<feature type="compositionally biased region" description="Polar residues" evidence="1">
    <location>
        <begin position="26"/>
        <end position="44"/>
    </location>
</feature>
<proteinExistence type="predicted"/>
<gene>
    <name evidence="2" type="ORF">OS493_027098</name>
</gene>
<keyword evidence="3" id="KW-1185">Reference proteome</keyword>
<accession>A0A9W9YB92</accession>
<feature type="compositionally biased region" description="Acidic residues" evidence="1">
    <location>
        <begin position="1"/>
        <end position="21"/>
    </location>
</feature>
<organism evidence="2 3">
    <name type="scientific">Desmophyllum pertusum</name>
    <dbReference type="NCBI Taxonomy" id="174260"/>
    <lineage>
        <taxon>Eukaryota</taxon>
        <taxon>Metazoa</taxon>
        <taxon>Cnidaria</taxon>
        <taxon>Anthozoa</taxon>
        <taxon>Hexacorallia</taxon>
        <taxon>Scleractinia</taxon>
        <taxon>Caryophylliina</taxon>
        <taxon>Caryophylliidae</taxon>
        <taxon>Desmophyllum</taxon>
    </lineage>
</organism>
<sequence>MDENIVQENNEIETLAEDEPEPCVVSTVSSERSPSTEESVQATEESNKTVLVEDDTGNISRKFSENETKAAIKSEREHDEEEGDKLTEADKFGVNLEQDQSWKTRLN</sequence>
<reference evidence="2" key="1">
    <citation type="submission" date="2023-01" db="EMBL/GenBank/DDBJ databases">
        <title>Genome assembly of the deep-sea coral Lophelia pertusa.</title>
        <authorList>
            <person name="Herrera S."/>
            <person name="Cordes E."/>
        </authorList>
    </citation>
    <scope>NUCLEOTIDE SEQUENCE</scope>
    <source>
        <strain evidence="2">USNM1676648</strain>
        <tissue evidence="2">Polyp</tissue>
    </source>
</reference>